<dbReference type="Gene3D" id="2.30.29.30">
    <property type="entry name" value="Pleckstrin-homology domain (PH domain)/Phosphotyrosine-binding domain (PTB)"/>
    <property type="match status" value="2"/>
</dbReference>
<feature type="compositionally biased region" description="Polar residues" evidence="1">
    <location>
        <begin position="1318"/>
        <end position="1327"/>
    </location>
</feature>
<evidence type="ECO:0000313" key="3">
    <source>
        <dbReference type="EMBL" id="WAQ96983.1"/>
    </source>
</evidence>
<dbReference type="SUPFAM" id="SSF50729">
    <property type="entry name" value="PH domain-like"/>
    <property type="match status" value="1"/>
</dbReference>
<feature type="compositionally biased region" description="Low complexity" evidence="1">
    <location>
        <begin position="1017"/>
        <end position="1032"/>
    </location>
</feature>
<evidence type="ECO:0000313" key="4">
    <source>
        <dbReference type="Proteomes" id="UP001164746"/>
    </source>
</evidence>
<feature type="compositionally biased region" description="Polar residues" evidence="1">
    <location>
        <begin position="656"/>
        <end position="672"/>
    </location>
</feature>
<name>A0ABY7DJ92_MYAAR</name>
<sequence length="1596" mass="177298">RLLVYLYKDVRDAVKGLSAKSSFPLDGFYGLESGICIDKETSVLAIICNKQITLLAFDSQHQFPVRTIKVPSHSKLPLDLLRMHIHGSKFCLTGHIPPKILGSWQVSELRRFGAIDGKFCFEGGSRCGKGAGFHVLQTDQVEEISEIISRASAGKSAPIIRRQTGKRRSEFLEPSKQSVSDAVFKKFENRQVFADQNYHDDNSWPRYKRHSISFTDFRRGKTYTDKQHLQSIENVEKERLMAIYDVPPRRIRKVEQKNFNSENSSARSFDENFNAFRNIYGQSSQGNENYLNWTGEFNNNVMSYQVPRNCVEQSDTVSVDQSETTTITSSQSDSTSPIGSVLSLQCESQDHNTMSISSSAPVLCNFVNEPLTNHYKHISQSVPGEKRAELDRVLDIQHDEVMRSLDQSQQEIEKEMSLLDEMLQVCQRTEGDSEWDQQPPPLPLKQGHQYGNPRSQGSGVRGSLDNISISSDNTHCRPSPRSGTTNSLMLSPNLVNKLKRIPKRSHFNAPLPYVNLSKYDGVDGANHVHVPAVSTSAPDGGNSLCDLKRSRSRNAGYDNVPSGNRLRKDSHRVSLSLPGSHENLQSISSSDLRASAHTRNNSFSYEPIYANTREETPPPELPPKGPNLRYRPKPMVDMASRPPAPPRPPERRPVKQRSQNNSSPFARQVSYKSSQEEDYFMMGSFEKEPTHCRIDYNEPCRMVDPLTGRQVVSLPPKEKKYTQCDVEDSYMEMAGIMELDKSKSGDIVNSSQRPTFMRSISASGVESSYEDTYSPLPPPRTESVSVSAGNSPREQRRETLIREENYILMSSVTPDKPSVCEEDFYINSSIVEEGLNRIMDVKKELTFTSDDYCEIDGPEGSSDPVFESDKQLELSNIEMPFDNLLDFTLPFQQVNRKPVLLNPNNDKLDTASIKSESSNSKGETSSGKAPGFFSRLMRRNSRDRKSVSQSQENLLATSLSEPTIKEDVVIQEYASSSSSQGSSRSQSQQDLVFPPKDRSRSSSFPNRSSYVAMNPESNSSSSTGISILSQHSGATNSSLNSCETVSTHTSSTEGNLNAQENDSALDPEKDECSKGNYDQQSYFFMGPLESRRKSNKEKDTIKNDLYESQQPEVSKVGDNTKSDFNKEVSDENGGKVFTVLNVQGDSCKTDDEKLIELWHSTHSLSEKGDKIADLKSKLTLPLEELSPDEKASAIAKHISSLPPFIPPKMKSYPTKLSPVLERNTPKGDKPDPLDMSMQEGGPGGVESPVLSPSLMKLQAKATLRITPPSEDEHGKIWIPRTAVQPEDETQSEISEADSQKTSTLVVEVSEMGEGDNLSLGSVDSGTHQGDEMVRSSPASTILRPRSGKEYQKVERRRTLDDSVTTSPLMTPQSPNTGSVFTFDNIVTSSFLSGSEVQSSKFFKSSSSDQSSIITRSESMRSPTAMYMNIDFTGDMSPPESPLLVPAEQIEPMLNYAEIDLSEAGRSEAANSQARMLNYAEMDLSIPERFGNTRKSTKKSKKAAEPVPVEYSMIDMVATRAAQKARKDHAQSRDGSLHRERYSSNSLASSGSRERQSLSGSSTKERLATLSLSKADKRQAAASNAGKSTTSVESSNF</sequence>
<feature type="compositionally biased region" description="Low complexity" evidence="1">
    <location>
        <begin position="914"/>
        <end position="928"/>
    </location>
</feature>
<feature type="region of interest" description="Disordered" evidence="1">
    <location>
        <begin position="899"/>
        <end position="954"/>
    </location>
</feature>
<dbReference type="PANTHER" id="PTHR21636:SF2">
    <property type="entry name" value="PROTEIN DOK-7"/>
    <property type="match status" value="1"/>
</dbReference>
<dbReference type="PANTHER" id="PTHR21636">
    <property type="entry name" value="PROTEIN DOK-7"/>
    <property type="match status" value="1"/>
</dbReference>
<dbReference type="Proteomes" id="UP001164746">
    <property type="component" value="Chromosome 2"/>
</dbReference>
<feature type="compositionally biased region" description="Basic and acidic residues" evidence="1">
    <location>
        <begin position="1223"/>
        <end position="1232"/>
    </location>
</feature>
<gene>
    <name evidence="3" type="ORF">MAR_029673</name>
</gene>
<feature type="domain" description="IRS-type PTB" evidence="2">
    <location>
        <begin position="57"/>
        <end position="162"/>
    </location>
</feature>
<evidence type="ECO:0000259" key="2">
    <source>
        <dbReference type="PROSITE" id="PS51064"/>
    </source>
</evidence>
<feature type="region of interest" description="Disordered" evidence="1">
    <location>
        <begin position="428"/>
        <end position="491"/>
    </location>
</feature>
<keyword evidence="4" id="KW-1185">Reference proteome</keyword>
<feature type="compositionally biased region" description="Basic and acidic residues" evidence="1">
    <location>
        <begin position="1118"/>
        <end position="1130"/>
    </location>
</feature>
<dbReference type="Pfam" id="PF02174">
    <property type="entry name" value="IRS"/>
    <property type="match status" value="1"/>
</dbReference>
<feature type="compositionally biased region" description="Polar residues" evidence="1">
    <location>
        <begin position="1033"/>
        <end position="1062"/>
    </location>
</feature>
<feature type="region of interest" description="Disordered" evidence="1">
    <location>
        <begin position="1519"/>
        <end position="1596"/>
    </location>
</feature>
<feature type="compositionally biased region" description="Polar residues" evidence="1">
    <location>
        <begin position="1542"/>
        <end position="1561"/>
    </location>
</feature>
<dbReference type="InterPro" id="IPR011993">
    <property type="entry name" value="PH-like_dom_sf"/>
</dbReference>
<feature type="non-terminal residue" evidence="3">
    <location>
        <position position="1"/>
    </location>
</feature>
<feature type="compositionally biased region" description="Polar residues" evidence="1">
    <location>
        <begin position="782"/>
        <end position="792"/>
    </location>
</feature>
<feature type="compositionally biased region" description="Polar residues" evidence="1">
    <location>
        <begin position="1361"/>
        <end position="1375"/>
    </location>
</feature>
<evidence type="ECO:0000256" key="1">
    <source>
        <dbReference type="SAM" id="MobiDB-lite"/>
    </source>
</evidence>
<feature type="compositionally biased region" description="Polar residues" evidence="1">
    <location>
        <begin position="481"/>
        <end position="491"/>
    </location>
</feature>
<feature type="region of interest" description="Disordered" evidence="1">
    <location>
        <begin position="1314"/>
        <end position="1375"/>
    </location>
</feature>
<feature type="region of interest" description="Disordered" evidence="1">
    <location>
        <begin position="531"/>
        <end position="672"/>
    </location>
</feature>
<dbReference type="InterPro" id="IPR037746">
    <property type="entry name" value="Dok-7"/>
</dbReference>
<organism evidence="3 4">
    <name type="scientific">Mya arenaria</name>
    <name type="common">Soft-shell clam</name>
    <dbReference type="NCBI Taxonomy" id="6604"/>
    <lineage>
        <taxon>Eukaryota</taxon>
        <taxon>Metazoa</taxon>
        <taxon>Spiralia</taxon>
        <taxon>Lophotrochozoa</taxon>
        <taxon>Mollusca</taxon>
        <taxon>Bivalvia</taxon>
        <taxon>Autobranchia</taxon>
        <taxon>Heteroconchia</taxon>
        <taxon>Euheterodonta</taxon>
        <taxon>Imparidentia</taxon>
        <taxon>Neoheterodontei</taxon>
        <taxon>Myida</taxon>
        <taxon>Myoidea</taxon>
        <taxon>Myidae</taxon>
        <taxon>Mya</taxon>
    </lineage>
</organism>
<reference evidence="3" key="1">
    <citation type="submission" date="2022-11" db="EMBL/GenBank/DDBJ databases">
        <title>Centuries of genome instability and evolution in soft-shell clam transmissible cancer (bioRxiv).</title>
        <authorList>
            <person name="Hart S.F.M."/>
            <person name="Yonemitsu M.A."/>
            <person name="Giersch R.M."/>
            <person name="Beal B.F."/>
            <person name="Arriagada G."/>
            <person name="Davis B.W."/>
            <person name="Ostrander E.A."/>
            <person name="Goff S.P."/>
            <person name="Metzger M.J."/>
        </authorList>
    </citation>
    <scope>NUCLEOTIDE SEQUENCE</scope>
    <source>
        <strain evidence="3">MELC-2E11</strain>
        <tissue evidence="3">Siphon/mantle</tissue>
    </source>
</reference>
<dbReference type="PROSITE" id="PS51064">
    <property type="entry name" value="IRS_PTB"/>
    <property type="match status" value="1"/>
</dbReference>
<feature type="compositionally biased region" description="Polar residues" evidence="1">
    <location>
        <begin position="1580"/>
        <end position="1596"/>
    </location>
</feature>
<feature type="compositionally biased region" description="Polar residues" evidence="1">
    <location>
        <begin position="582"/>
        <end position="604"/>
    </location>
</feature>
<feature type="compositionally biased region" description="Low complexity" evidence="1">
    <location>
        <begin position="975"/>
        <end position="989"/>
    </location>
</feature>
<feature type="compositionally biased region" description="Basic and acidic residues" evidence="1">
    <location>
        <begin position="1527"/>
        <end position="1541"/>
    </location>
</feature>
<dbReference type="SMART" id="SM01244">
    <property type="entry name" value="IRS"/>
    <property type="match status" value="1"/>
</dbReference>
<dbReference type="InterPro" id="IPR002404">
    <property type="entry name" value="IRS_PTB"/>
</dbReference>
<feature type="compositionally biased region" description="Basic and acidic residues" evidence="1">
    <location>
        <begin position="1089"/>
        <end position="1105"/>
    </location>
</feature>
<feature type="region of interest" description="Disordered" evidence="1">
    <location>
        <begin position="975"/>
        <end position="1130"/>
    </location>
</feature>
<protein>
    <submittedName>
        <fullName evidence="3">DOK7-like protein</fullName>
    </submittedName>
</protein>
<feature type="region of interest" description="Disordered" evidence="1">
    <location>
        <begin position="761"/>
        <end position="795"/>
    </location>
</feature>
<feature type="compositionally biased region" description="Basic and acidic residues" evidence="1">
    <location>
        <begin position="1346"/>
        <end position="1360"/>
    </location>
</feature>
<feature type="region of interest" description="Disordered" evidence="1">
    <location>
        <begin position="1213"/>
        <end position="1245"/>
    </location>
</feature>
<accession>A0ABY7DJ92</accession>
<dbReference type="EMBL" id="CP111013">
    <property type="protein sequence ID" value="WAQ96983.1"/>
    <property type="molecule type" value="Genomic_DNA"/>
</dbReference>
<proteinExistence type="predicted"/>